<dbReference type="InterPro" id="IPR000847">
    <property type="entry name" value="LysR_HTH_N"/>
</dbReference>
<dbReference type="RefSeq" id="WP_132371776.1">
    <property type="nucleotide sequence ID" value="NZ_SMAN01000010.1"/>
</dbReference>
<dbReference type="SUPFAM" id="SSF53850">
    <property type="entry name" value="Periplasmic binding protein-like II"/>
    <property type="match status" value="1"/>
</dbReference>
<keyword evidence="5" id="KW-0175">Coiled coil</keyword>
<dbReference type="AlphaFoldDB" id="A0A4R3MZ62"/>
<dbReference type="Pfam" id="PF00126">
    <property type="entry name" value="HTH_1"/>
    <property type="match status" value="1"/>
</dbReference>
<reference evidence="7 8" key="1">
    <citation type="submission" date="2019-03" db="EMBL/GenBank/DDBJ databases">
        <title>Genomic Encyclopedia of Type Strains, Phase IV (KMG-IV): sequencing the most valuable type-strain genomes for metagenomic binning, comparative biology and taxonomic classification.</title>
        <authorList>
            <person name="Goeker M."/>
        </authorList>
    </citation>
    <scope>NUCLEOTIDE SEQUENCE [LARGE SCALE GENOMIC DNA]</scope>
    <source>
        <strain evidence="7 8">DSM 25894</strain>
    </source>
</reference>
<keyword evidence="3 7" id="KW-0238">DNA-binding</keyword>
<dbReference type="GO" id="GO:0003700">
    <property type="term" value="F:DNA-binding transcription factor activity"/>
    <property type="evidence" value="ECO:0007669"/>
    <property type="project" value="InterPro"/>
</dbReference>
<name>A0A4R3MZ62_9BACI</name>
<evidence type="ECO:0000313" key="7">
    <source>
        <dbReference type="EMBL" id="TCT21704.1"/>
    </source>
</evidence>
<gene>
    <name evidence="7" type="ORF">EDD68_1108</name>
</gene>
<dbReference type="PANTHER" id="PTHR30126">
    <property type="entry name" value="HTH-TYPE TRANSCRIPTIONAL REGULATOR"/>
    <property type="match status" value="1"/>
</dbReference>
<sequence>MIERDFELLKILHEEQNITKAAERLHISQPALTYRIKQIEKEFGTKIILRGKKGVSFTTQGEYLVQFANKMMLEIRRTKENIQNMNNRVEGTLRIGVSSNFAHYKLPVILKKFLSKYPNVEVNVKTGWSTQVMELIQKEEVHVAIVRGGINWHHQKFQLKEEALFIASKHEIKLKDLPFLGRIQYETDVHLKHTINDWWHHTFDKPPFITMEVDKIETCKEMVLNGLGYAIFPSICLKEEDPLHRIILKDEKGEPIKRKTWLLCKDSSLELSVIKAFVEFVKDIDF</sequence>
<dbReference type="PRINTS" id="PR00039">
    <property type="entry name" value="HTHLYSR"/>
</dbReference>
<dbReference type="EMBL" id="SMAN01000010">
    <property type="protein sequence ID" value="TCT21704.1"/>
    <property type="molecule type" value="Genomic_DNA"/>
</dbReference>
<dbReference type="GO" id="GO:0000976">
    <property type="term" value="F:transcription cis-regulatory region binding"/>
    <property type="evidence" value="ECO:0007669"/>
    <property type="project" value="TreeGrafter"/>
</dbReference>
<dbReference type="Gene3D" id="3.40.190.290">
    <property type="match status" value="1"/>
</dbReference>
<dbReference type="OrthoDB" id="107670at2"/>
<comment type="caution">
    <text evidence="7">The sequence shown here is derived from an EMBL/GenBank/DDBJ whole genome shotgun (WGS) entry which is preliminary data.</text>
</comment>
<dbReference type="Gene3D" id="1.10.10.10">
    <property type="entry name" value="Winged helix-like DNA-binding domain superfamily/Winged helix DNA-binding domain"/>
    <property type="match status" value="1"/>
</dbReference>
<keyword evidence="4" id="KW-0804">Transcription</keyword>
<evidence type="ECO:0000259" key="6">
    <source>
        <dbReference type="PROSITE" id="PS50931"/>
    </source>
</evidence>
<organism evidence="7 8">
    <name type="scientific">Melghiribacillus thermohalophilus</name>
    <dbReference type="NCBI Taxonomy" id="1324956"/>
    <lineage>
        <taxon>Bacteria</taxon>
        <taxon>Bacillati</taxon>
        <taxon>Bacillota</taxon>
        <taxon>Bacilli</taxon>
        <taxon>Bacillales</taxon>
        <taxon>Bacillaceae</taxon>
        <taxon>Melghiribacillus</taxon>
    </lineage>
</organism>
<dbReference type="Pfam" id="PF03466">
    <property type="entry name" value="LysR_substrate"/>
    <property type="match status" value="1"/>
</dbReference>
<evidence type="ECO:0000256" key="1">
    <source>
        <dbReference type="ARBA" id="ARBA00009437"/>
    </source>
</evidence>
<evidence type="ECO:0000256" key="5">
    <source>
        <dbReference type="SAM" id="Coils"/>
    </source>
</evidence>
<evidence type="ECO:0000313" key="8">
    <source>
        <dbReference type="Proteomes" id="UP000294650"/>
    </source>
</evidence>
<dbReference type="CDD" id="cd05466">
    <property type="entry name" value="PBP2_LTTR_substrate"/>
    <property type="match status" value="1"/>
</dbReference>
<evidence type="ECO:0000256" key="3">
    <source>
        <dbReference type="ARBA" id="ARBA00023125"/>
    </source>
</evidence>
<protein>
    <submittedName>
        <fullName evidence="7">DNA-binding transcriptional LysR family regulator</fullName>
    </submittedName>
</protein>
<dbReference type="PROSITE" id="PS50931">
    <property type="entry name" value="HTH_LYSR"/>
    <property type="match status" value="1"/>
</dbReference>
<dbReference type="InterPro" id="IPR036390">
    <property type="entry name" value="WH_DNA-bd_sf"/>
</dbReference>
<evidence type="ECO:0000256" key="4">
    <source>
        <dbReference type="ARBA" id="ARBA00023163"/>
    </source>
</evidence>
<keyword evidence="8" id="KW-1185">Reference proteome</keyword>
<proteinExistence type="inferred from homology"/>
<feature type="coiled-coil region" evidence="5">
    <location>
        <begin position="68"/>
        <end position="95"/>
    </location>
</feature>
<keyword evidence="2" id="KW-0805">Transcription regulation</keyword>
<feature type="domain" description="HTH lysR-type" evidence="6">
    <location>
        <begin position="1"/>
        <end position="58"/>
    </location>
</feature>
<dbReference type="InterPro" id="IPR005119">
    <property type="entry name" value="LysR_subst-bd"/>
</dbReference>
<dbReference type="Proteomes" id="UP000294650">
    <property type="component" value="Unassembled WGS sequence"/>
</dbReference>
<dbReference type="PANTHER" id="PTHR30126:SF78">
    <property type="entry name" value="HTH LYSR-TYPE DOMAIN-CONTAINING PROTEIN"/>
    <property type="match status" value="1"/>
</dbReference>
<dbReference type="InterPro" id="IPR036388">
    <property type="entry name" value="WH-like_DNA-bd_sf"/>
</dbReference>
<comment type="similarity">
    <text evidence="1">Belongs to the LysR transcriptional regulatory family.</text>
</comment>
<dbReference type="SUPFAM" id="SSF46785">
    <property type="entry name" value="Winged helix' DNA-binding domain"/>
    <property type="match status" value="1"/>
</dbReference>
<accession>A0A4R3MZ62</accession>
<evidence type="ECO:0000256" key="2">
    <source>
        <dbReference type="ARBA" id="ARBA00023015"/>
    </source>
</evidence>